<evidence type="ECO:0000256" key="2">
    <source>
        <dbReference type="ARBA" id="ARBA00022448"/>
    </source>
</evidence>
<evidence type="ECO:0000256" key="4">
    <source>
        <dbReference type="ARBA" id="ARBA00022692"/>
    </source>
</evidence>
<feature type="transmembrane region" description="Helical" evidence="7">
    <location>
        <begin position="393"/>
        <end position="418"/>
    </location>
</feature>
<evidence type="ECO:0000256" key="6">
    <source>
        <dbReference type="ARBA" id="ARBA00023136"/>
    </source>
</evidence>
<keyword evidence="9" id="KW-1185">Reference proteome</keyword>
<sequence length="461" mass="50446">MQQMRGVSLQEQMFSGPVFPLLIRLSLPIFAGMLFQLLYNITDTIWISWIDLEDPSLVGGIGIIFPLIFLFMALGNGLMVGTASLVARAVGEQNEEHLDAAADSGLFMGLLITVVMVVGGYVFKDALVGGLGAEGAYYERALEYFTYVLPGAAFIFMQNTLIGVLQGEGLVNYVMRSMIIGTVLNIVLDPVFIFLFGWGVKGAALATVLAQGIGFLYVVYVFLAGKTRVPIHIRLSGIRGKVMAEIFSVGFPQTLGQAIMSLSFLIFNRIVIAIDPLALTAFTLCGRFDQAILMPIFAVASALVTMMGQNFGRRLYDRMLIIWHVALRVSVATVAVIVLAIVLFAPRIFSLFTDVPEVLSYAVAQVRTMEYAFIFASFGILGRSFFQAIGKGWAGLLLVLLRLVLLAVPAVLLFVYVFDLGIRGVWFGLVFANVSTALTAALWVPRTIRSMMEREPMPALR</sequence>
<feature type="transmembrane region" description="Helical" evidence="7">
    <location>
        <begin position="61"/>
        <end position="86"/>
    </location>
</feature>
<comment type="subcellular location">
    <subcellularLocation>
        <location evidence="1">Cell membrane</location>
        <topology evidence="1">Multi-pass membrane protein</topology>
    </subcellularLocation>
</comment>
<gene>
    <name evidence="8" type="ordered locus">Spith_2017</name>
</gene>
<dbReference type="InterPro" id="IPR052031">
    <property type="entry name" value="Membrane_Transporter-Flippase"/>
</dbReference>
<dbReference type="InterPro" id="IPR048279">
    <property type="entry name" value="MdtK-like"/>
</dbReference>
<dbReference type="Proteomes" id="UP000007254">
    <property type="component" value="Chromosome"/>
</dbReference>
<dbReference type="STRING" id="869211.Spith_2017"/>
<evidence type="ECO:0000256" key="3">
    <source>
        <dbReference type="ARBA" id="ARBA00022475"/>
    </source>
</evidence>
<proteinExistence type="predicted"/>
<dbReference type="NCBIfam" id="TIGR00797">
    <property type="entry name" value="matE"/>
    <property type="match status" value="1"/>
</dbReference>
<dbReference type="Pfam" id="PF01554">
    <property type="entry name" value="MatE"/>
    <property type="match status" value="2"/>
</dbReference>
<name>G0GED8_WINT7</name>
<evidence type="ECO:0000256" key="7">
    <source>
        <dbReference type="SAM" id="Phobius"/>
    </source>
</evidence>
<feature type="transmembrane region" description="Helical" evidence="7">
    <location>
        <begin position="291"/>
        <end position="308"/>
    </location>
</feature>
<feature type="transmembrane region" description="Helical" evidence="7">
    <location>
        <begin position="204"/>
        <end position="225"/>
    </location>
</feature>
<evidence type="ECO:0000256" key="5">
    <source>
        <dbReference type="ARBA" id="ARBA00022989"/>
    </source>
</evidence>
<feature type="transmembrane region" description="Helical" evidence="7">
    <location>
        <begin position="21"/>
        <end position="41"/>
    </location>
</feature>
<feature type="transmembrane region" description="Helical" evidence="7">
    <location>
        <begin position="358"/>
        <end position="381"/>
    </location>
</feature>
<protein>
    <submittedName>
        <fullName evidence="8">MATE efflux family protein</fullName>
    </submittedName>
</protein>
<dbReference type="KEGG" id="stq:Spith_2017"/>
<keyword evidence="3" id="KW-1003">Cell membrane</keyword>
<keyword evidence="6 7" id="KW-0472">Membrane</keyword>
<dbReference type="AlphaFoldDB" id="G0GED8"/>
<dbReference type="GO" id="GO:0005886">
    <property type="term" value="C:plasma membrane"/>
    <property type="evidence" value="ECO:0007669"/>
    <property type="project" value="UniProtKB-SubCell"/>
</dbReference>
<accession>G0GED8</accession>
<dbReference type="GO" id="GO:0015297">
    <property type="term" value="F:antiporter activity"/>
    <property type="evidence" value="ECO:0007669"/>
    <property type="project" value="InterPro"/>
</dbReference>
<organism evidence="8 9">
    <name type="scientific">Winmispira thermophila (strain ATCC 700085 / DSM 6578 / Z-1203)</name>
    <name type="common">Spirochaeta thermophila</name>
    <dbReference type="NCBI Taxonomy" id="869211"/>
    <lineage>
        <taxon>Bacteria</taxon>
        <taxon>Pseudomonadati</taxon>
        <taxon>Spirochaetota</taxon>
        <taxon>Spirochaetia</taxon>
        <taxon>Winmispirales</taxon>
        <taxon>Winmispiraceae</taxon>
        <taxon>Winmispira</taxon>
    </lineage>
</organism>
<reference evidence="8 9" key="1">
    <citation type="submission" date="2011-06" db="EMBL/GenBank/DDBJ databases">
        <title>The complete genome of Spirochaeta thermophila DSM 6578.</title>
        <authorList>
            <consortium name="US DOE Joint Genome Institute (JGI-PGF)"/>
            <person name="Lucas S."/>
            <person name="Lapidus A."/>
            <person name="Bruce D."/>
            <person name="Goodwin L."/>
            <person name="Pitluck S."/>
            <person name="Peters L."/>
            <person name="Kyrpides N."/>
            <person name="Mavromatis K."/>
            <person name="Ivanova N."/>
            <person name="Mikailova N."/>
            <person name="Pagani I."/>
            <person name="Chertkov O."/>
            <person name="Detter J.C."/>
            <person name="Tapia R."/>
            <person name="Han C."/>
            <person name="Land M."/>
            <person name="Hauser L."/>
            <person name="Markowitz V."/>
            <person name="Cheng J.-F."/>
            <person name="Hugenholtz P."/>
            <person name="Woyke T."/>
            <person name="Wu D."/>
            <person name="Spring S."/>
            <person name="Merkhoffer B."/>
            <person name="Schneider S."/>
            <person name="Klenk H.-P."/>
            <person name="Eisen J.A."/>
        </authorList>
    </citation>
    <scope>NUCLEOTIDE SEQUENCE [LARGE SCALE GENOMIC DNA]</scope>
    <source>
        <strain evidence="9">ATCC 700085 / DSM 6578 / Z-1203</strain>
    </source>
</reference>
<keyword evidence="2" id="KW-0813">Transport</keyword>
<feature type="transmembrane region" description="Helical" evidence="7">
    <location>
        <begin position="424"/>
        <end position="444"/>
    </location>
</feature>
<dbReference type="CDD" id="cd13146">
    <property type="entry name" value="MATE_like_6"/>
    <property type="match status" value="1"/>
</dbReference>
<dbReference type="GO" id="GO:0042910">
    <property type="term" value="F:xenobiotic transmembrane transporter activity"/>
    <property type="evidence" value="ECO:0007669"/>
    <property type="project" value="InterPro"/>
</dbReference>
<dbReference type="PANTHER" id="PTHR43549:SF2">
    <property type="entry name" value="MULTIDRUG RESISTANCE PROTEIN NORM-RELATED"/>
    <property type="match status" value="1"/>
</dbReference>
<keyword evidence="5 7" id="KW-1133">Transmembrane helix</keyword>
<feature type="transmembrane region" description="Helical" evidence="7">
    <location>
        <begin position="320"/>
        <end position="346"/>
    </location>
</feature>
<dbReference type="PIRSF" id="PIRSF006603">
    <property type="entry name" value="DinF"/>
    <property type="match status" value="1"/>
</dbReference>
<feature type="transmembrane region" description="Helical" evidence="7">
    <location>
        <begin position="106"/>
        <end position="124"/>
    </location>
</feature>
<evidence type="ECO:0000313" key="8">
    <source>
        <dbReference type="EMBL" id="AEJ62275.1"/>
    </source>
</evidence>
<dbReference type="InterPro" id="IPR002528">
    <property type="entry name" value="MATE_fam"/>
</dbReference>
<dbReference type="EMBL" id="CP002903">
    <property type="protein sequence ID" value="AEJ62275.1"/>
    <property type="molecule type" value="Genomic_DNA"/>
</dbReference>
<dbReference type="PANTHER" id="PTHR43549">
    <property type="entry name" value="MULTIDRUG RESISTANCE PROTEIN YPNP-RELATED"/>
    <property type="match status" value="1"/>
</dbReference>
<feature type="transmembrane region" description="Helical" evidence="7">
    <location>
        <begin position="177"/>
        <end position="198"/>
    </location>
</feature>
<feature type="transmembrane region" description="Helical" evidence="7">
    <location>
        <begin position="246"/>
        <end position="271"/>
    </location>
</feature>
<keyword evidence="4 7" id="KW-0812">Transmembrane</keyword>
<evidence type="ECO:0000313" key="9">
    <source>
        <dbReference type="Proteomes" id="UP000007254"/>
    </source>
</evidence>
<dbReference type="HOGENOM" id="CLU_012893_0_1_12"/>
<feature type="transmembrane region" description="Helical" evidence="7">
    <location>
        <begin position="144"/>
        <end position="165"/>
    </location>
</feature>
<evidence type="ECO:0000256" key="1">
    <source>
        <dbReference type="ARBA" id="ARBA00004651"/>
    </source>
</evidence>